<comment type="similarity">
    <text evidence="2">Belongs to the TMEM214 family.</text>
</comment>
<evidence type="ECO:0000313" key="13">
    <source>
        <dbReference type="Proteomes" id="UP000789390"/>
    </source>
</evidence>
<sequence>MPEDDHKNQGQWEVVGGKASGKPKGKTVSSKTNGAGPKSGATHKPIIKVDELVTPLDTKYALLDPQLRAKAKQEALGLPVKPVTKAKAKPVSTTASKDVVKKKPSKEPVKEKIPKSLPEALKQLNTNELNNAIATVKARFGNSRLQWLKEISTYLNDHTSAEADPIFSGKPRDYPSNILTPELKTIITSTIKSCDDEAINIFFDQSLITMPSEINRGVSVCGTKIVLQLLSLHKPNLVLSYLDRANEVLATNESNRPVTLSILWILSQPSFKDTSVGIQVWMKTMLPLIGLKNYGAFVAQNAEYLSTKASSIKSITNALPLADYFKLVEQVQQGTLPTVFRREVANLVQSLSQPMISANGSKMFLQFLPKLVSDPAGRPELCRKLISCLRADANSYTNWRKVYQSNLLSSSLFLQWVTDHEQTFARESQDFQTTLSHFQTVNLSYSPSGKPPQGLKGCMQHCEYLMGSKKNKKRPTKSGSKLKYLNYLMLIALVSLVYYDTRVYGEGQFMNSRLGKAAERSGITAKALELHQLAQPYLVQAEERFVVLKDVVSRKAGEIHQRAEPYLNQAGEGLVQLRDGVYRKTEELYPGFWKEADAKYQALVLVTKEKAALGYSVAVQYAELGYSVAVKNVELGMNVGAKYWDQFLEWSAVYRQQLSVQTAKAIDMGGDYVQRARQMTAELMAKEEVQHALKYSYDMYHKALHAVGLCSH</sequence>
<dbReference type="GO" id="GO:0006915">
    <property type="term" value="P:apoptotic process"/>
    <property type="evidence" value="ECO:0007669"/>
    <property type="project" value="UniProtKB-KW"/>
</dbReference>
<dbReference type="Pfam" id="PF10151">
    <property type="entry name" value="TMEM214"/>
    <property type="match status" value="1"/>
</dbReference>
<dbReference type="GO" id="GO:0005789">
    <property type="term" value="C:endoplasmic reticulum membrane"/>
    <property type="evidence" value="ECO:0007669"/>
    <property type="project" value="UniProtKB-SubCell"/>
</dbReference>
<keyword evidence="6" id="KW-0256">Endoplasmic reticulum</keyword>
<evidence type="ECO:0000256" key="11">
    <source>
        <dbReference type="SAM" id="MobiDB-lite"/>
    </source>
</evidence>
<evidence type="ECO:0000256" key="6">
    <source>
        <dbReference type="ARBA" id="ARBA00022824"/>
    </source>
</evidence>
<evidence type="ECO:0000256" key="1">
    <source>
        <dbReference type="ARBA" id="ARBA00004477"/>
    </source>
</evidence>
<evidence type="ECO:0000256" key="7">
    <source>
        <dbReference type="ARBA" id="ARBA00022989"/>
    </source>
</evidence>
<comment type="subunit">
    <text evidence="3">Constitutively interacts with CASP4; required for the localization of procaspase 4 to the ER.</text>
</comment>
<dbReference type="Proteomes" id="UP000789390">
    <property type="component" value="Unassembled WGS sequence"/>
</dbReference>
<dbReference type="EMBL" id="CAKKLH010000224">
    <property type="protein sequence ID" value="CAH0106584.1"/>
    <property type="molecule type" value="Genomic_DNA"/>
</dbReference>
<evidence type="ECO:0000256" key="4">
    <source>
        <dbReference type="ARBA" id="ARBA00022692"/>
    </source>
</evidence>
<comment type="caution">
    <text evidence="12">The sequence shown here is derived from an EMBL/GenBank/DDBJ whole genome shotgun (WGS) entry which is preliminary data.</text>
</comment>
<gene>
    <name evidence="12" type="ORF">DGAL_LOCUS9740</name>
</gene>
<keyword evidence="5" id="KW-0053">Apoptosis</keyword>
<dbReference type="InterPro" id="IPR019308">
    <property type="entry name" value="TMEM214"/>
</dbReference>
<organism evidence="12 13">
    <name type="scientific">Daphnia galeata</name>
    <dbReference type="NCBI Taxonomy" id="27404"/>
    <lineage>
        <taxon>Eukaryota</taxon>
        <taxon>Metazoa</taxon>
        <taxon>Ecdysozoa</taxon>
        <taxon>Arthropoda</taxon>
        <taxon>Crustacea</taxon>
        <taxon>Branchiopoda</taxon>
        <taxon>Diplostraca</taxon>
        <taxon>Cladocera</taxon>
        <taxon>Anomopoda</taxon>
        <taxon>Daphniidae</taxon>
        <taxon>Daphnia</taxon>
    </lineage>
</organism>
<comment type="function">
    <text evidence="10">Critical mediator, in cooperation with CASP4, of endoplasmic reticulum-stress induced apoptosis. Required or the activation of CASP4 following endoplasmic reticulum stress.</text>
</comment>
<reference evidence="12" key="1">
    <citation type="submission" date="2021-11" db="EMBL/GenBank/DDBJ databases">
        <authorList>
            <person name="Schell T."/>
        </authorList>
    </citation>
    <scope>NUCLEOTIDE SEQUENCE</scope>
    <source>
        <strain evidence="12">M5</strain>
    </source>
</reference>
<evidence type="ECO:0000313" key="12">
    <source>
        <dbReference type="EMBL" id="CAH0106584.1"/>
    </source>
</evidence>
<keyword evidence="9" id="KW-0325">Glycoprotein</keyword>
<protein>
    <recommendedName>
        <fullName evidence="14">Transmembrane protein 214</fullName>
    </recommendedName>
</protein>
<evidence type="ECO:0000256" key="5">
    <source>
        <dbReference type="ARBA" id="ARBA00022703"/>
    </source>
</evidence>
<comment type="subcellular location">
    <subcellularLocation>
        <location evidence="1">Endoplasmic reticulum membrane</location>
        <topology evidence="1">Multi-pass membrane protein</topology>
    </subcellularLocation>
</comment>
<dbReference type="GO" id="GO:0005794">
    <property type="term" value="C:Golgi apparatus"/>
    <property type="evidence" value="ECO:0007669"/>
    <property type="project" value="TreeGrafter"/>
</dbReference>
<evidence type="ECO:0000256" key="3">
    <source>
        <dbReference type="ARBA" id="ARBA00011720"/>
    </source>
</evidence>
<keyword evidence="8" id="KW-0472">Membrane</keyword>
<dbReference type="AlphaFoldDB" id="A0A8J2RQ12"/>
<evidence type="ECO:0000256" key="2">
    <source>
        <dbReference type="ARBA" id="ARBA00007984"/>
    </source>
</evidence>
<dbReference type="PANTHER" id="PTHR13448:SF0">
    <property type="entry name" value="TRANSMEMBRANE PROTEIN 214"/>
    <property type="match status" value="1"/>
</dbReference>
<evidence type="ECO:0000256" key="10">
    <source>
        <dbReference type="ARBA" id="ARBA00024938"/>
    </source>
</evidence>
<proteinExistence type="inferred from homology"/>
<evidence type="ECO:0008006" key="14">
    <source>
        <dbReference type="Google" id="ProtNLM"/>
    </source>
</evidence>
<evidence type="ECO:0000256" key="9">
    <source>
        <dbReference type="ARBA" id="ARBA00023180"/>
    </source>
</evidence>
<keyword evidence="4" id="KW-0812">Transmembrane</keyword>
<dbReference type="PANTHER" id="PTHR13448">
    <property type="entry name" value="TRANSMEMBRANE PROTEIN 214"/>
    <property type="match status" value="1"/>
</dbReference>
<dbReference type="OrthoDB" id="10022292at2759"/>
<name>A0A8J2RQ12_9CRUS</name>
<keyword evidence="7" id="KW-1133">Transmembrane helix</keyword>
<keyword evidence="13" id="KW-1185">Reference proteome</keyword>
<feature type="region of interest" description="Disordered" evidence="11">
    <location>
        <begin position="1"/>
        <end position="45"/>
    </location>
</feature>
<evidence type="ECO:0000256" key="8">
    <source>
        <dbReference type="ARBA" id="ARBA00023136"/>
    </source>
</evidence>
<accession>A0A8J2RQ12</accession>